<dbReference type="GO" id="GO:0046872">
    <property type="term" value="F:metal ion binding"/>
    <property type="evidence" value="ECO:0007669"/>
    <property type="project" value="UniProtKB-KW"/>
</dbReference>
<keyword evidence="4 5" id="KW-0408">Iron</keyword>
<keyword evidence="8" id="KW-1185">Reference proteome</keyword>
<name>A0A163JUJ6_DIDRA</name>
<accession>A0A163JUJ6</accession>
<dbReference type="PANTHER" id="PTHR10543">
    <property type="entry name" value="BETA-CAROTENE DIOXYGENASE"/>
    <property type="match status" value="1"/>
</dbReference>
<evidence type="ECO:0000256" key="6">
    <source>
        <dbReference type="SAM" id="SignalP"/>
    </source>
</evidence>
<dbReference type="GO" id="GO:0010436">
    <property type="term" value="F:carotenoid dioxygenase activity"/>
    <property type="evidence" value="ECO:0007669"/>
    <property type="project" value="TreeGrafter"/>
</dbReference>
<feature type="chain" id="PRO_5007843443" description="Dioxygenase" evidence="6">
    <location>
        <begin position="27"/>
        <end position="262"/>
    </location>
</feature>
<evidence type="ECO:0008006" key="9">
    <source>
        <dbReference type="Google" id="ProtNLM"/>
    </source>
</evidence>
<keyword evidence="3" id="KW-0560">Oxidoreductase</keyword>
<sequence length="262" mass="28466">MIIGGTLYVAVLQAILIATVLRQADGERSSSDRRDNNCNYSRRASSSASYQSISSNNMGTSGIGNLGSILNLTKMEYYVAVFNQYLQRFFSASNKGTISQPSSALIFDYRACIDTTESVQSRVRNANGDMREETATIELELAVSGIGELPTINPAFSTKQARFIYTILDTGLSSYIDSLAKTDLVTGETLTWSTKNHTPGEAVFVAVAEDEGYLLSVVLDGETDTSYLLCLDARNLREDARASANVPVAIGFHGHHLAQTNF</sequence>
<evidence type="ECO:0000256" key="3">
    <source>
        <dbReference type="ARBA" id="ARBA00023002"/>
    </source>
</evidence>
<feature type="binding site" evidence="5">
    <location>
        <position position="253"/>
    </location>
    <ligand>
        <name>Fe cation</name>
        <dbReference type="ChEBI" id="CHEBI:24875"/>
        <note>catalytic</note>
    </ligand>
</feature>
<evidence type="ECO:0000313" key="8">
    <source>
        <dbReference type="Proteomes" id="UP000076837"/>
    </source>
</evidence>
<dbReference type="Proteomes" id="UP000076837">
    <property type="component" value="Unassembled WGS sequence"/>
</dbReference>
<evidence type="ECO:0000313" key="7">
    <source>
        <dbReference type="EMBL" id="KZM26606.1"/>
    </source>
</evidence>
<evidence type="ECO:0000256" key="2">
    <source>
        <dbReference type="ARBA" id="ARBA00022723"/>
    </source>
</evidence>
<dbReference type="EMBL" id="JYNV01000103">
    <property type="protein sequence ID" value="KZM26606.1"/>
    <property type="molecule type" value="Genomic_DNA"/>
</dbReference>
<gene>
    <name evidence="7" type="ORF">ST47_g2354</name>
</gene>
<evidence type="ECO:0000256" key="1">
    <source>
        <dbReference type="ARBA" id="ARBA00006787"/>
    </source>
</evidence>
<dbReference type="STRING" id="5454.A0A163JUJ6"/>
<dbReference type="Pfam" id="PF03055">
    <property type="entry name" value="RPE65"/>
    <property type="match status" value="1"/>
</dbReference>
<comment type="similarity">
    <text evidence="1">Belongs to the carotenoid oxygenase family.</text>
</comment>
<proteinExistence type="inferred from homology"/>
<evidence type="ECO:0000256" key="5">
    <source>
        <dbReference type="PIRSR" id="PIRSR604294-1"/>
    </source>
</evidence>
<keyword evidence="2 5" id="KW-0479">Metal-binding</keyword>
<dbReference type="GO" id="GO:0016121">
    <property type="term" value="P:carotene catabolic process"/>
    <property type="evidence" value="ECO:0007669"/>
    <property type="project" value="TreeGrafter"/>
</dbReference>
<protein>
    <recommendedName>
        <fullName evidence="9">Dioxygenase</fullName>
    </recommendedName>
</protein>
<evidence type="ECO:0000256" key="4">
    <source>
        <dbReference type="ARBA" id="ARBA00023004"/>
    </source>
</evidence>
<comment type="cofactor">
    <cofactor evidence="5">
        <name>Fe(2+)</name>
        <dbReference type="ChEBI" id="CHEBI:29033"/>
    </cofactor>
    <text evidence="5">Binds 1 Fe(2+) ion per subunit.</text>
</comment>
<keyword evidence="6" id="KW-0732">Signal</keyword>
<feature type="signal peptide" evidence="6">
    <location>
        <begin position="1"/>
        <end position="26"/>
    </location>
</feature>
<dbReference type="InterPro" id="IPR004294">
    <property type="entry name" value="Carotenoid_Oase"/>
</dbReference>
<comment type="caution">
    <text evidence="7">The sequence shown here is derived from an EMBL/GenBank/DDBJ whole genome shotgun (WGS) entry which is preliminary data.</text>
</comment>
<organism evidence="7 8">
    <name type="scientific">Didymella rabiei</name>
    <name type="common">Chickpea ascochyta blight fungus</name>
    <name type="synonym">Mycosphaerella rabiei</name>
    <dbReference type="NCBI Taxonomy" id="5454"/>
    <lineage>
        <taxon>Eukaryota</taxon>
        <taxon>Fungi</taxon>
        <taxon>Dikarya</taxon>
        <taxon>Ascomycota</taxon>
        <taxon>Pezizomycotina</taxon>
        <taxon>Dothideomycetes</taxon>
        <taxon>Pleosporomycetidae</taxon>
        <taxon>Pleosporales</taxon>
        <taxon>Pleosporineae</taxon>
        <taxon>Didymellaceae</taxon>
        <taxon>Ascochyta</taxon>
    </lineage>
</organism>
<reference evidence="7 8" key="1">
    <citation type="journal article" date="2016" name="Sci. Rep.">
        <title>Draft genome sequencing and secretome analysis of fungal phytopathogen Ascochyta rabiei provides insight into the necrotrophic effector repertoire.</title>
        <authorList>
            <person name="Verma S."/>
            <person name="Gazara R.K."/>
            <person name="Nizam S."/>
            <person name="Parween S."/>
            <person name="Chattopadhyay D."/>
            <person name="Verma P.K."/>
        </authorList>
    </citation>
    <scope>NUCLEOTIDE SEQUENCE [LARGE SCALE GENOMIC DNA]</scope>
    <source>
        <strain evidence="7 8">ArDII</strain>
    </source>
</reference>
<dbReference type="AlphaFoldDB" id="A0A163JUJ6"/>
<dbReference type="PANTHER" id="PTHR10543:SF24">
    <property type="entry name" value="CAROTENOID ISOMEROOXYGENASE"/>
    <property type="match status" value="1"/>
</dbReference>